<dbReference type="InterPro" id="IPR036264">
    <property type="entry name" value="Bact_exopeptidase_dim_dom"/>
</dbReference>
<evidence type="ECO:0000313" key="4">
    <source>
        <dbReference type="Proteomes" id="UP000248916"/>
    </source>
</evidence>
<protein>
    <submittedName>
        <fullName evidence="3">N-carbamoyl-L-amino-acid hydrolase</fullName>
    </submittedName>
</protein>
<keyword evidence="2 3" id="KW-0378">Hydrolase</keyword>
<dbReference type="SUPFAM" id="SSF53187">
    <property type="entry name" value="Zn-dependent exopeptidases"/>
    <property type="match status" value="1"/>
</dbReference>
<accession>A0A2W7NXM8</accession>
<evidence type="ECO:0000256" key="2">
    <source>
        <dbReference type="ARBA" id="ARBA00022801"/>
    </source>
</evidence>
<dbReference type="InterPro" id="IPR010158">
    <property type="entry name" value="Amidase_Cbmase"/>
</dbReference>
<reference evidence="3 4" key="1">
    <citation type="submission" date="2018-06" db="EMBL/GenBank/DDBJ databases">
        <title>Genomic Encyclopedia of Archaeal and Bacterial Type Strains, Phase II (KMG-II): from individual species to whole genera.</title>
        <authorList>
            <person name="Goeker M."/>
        </authorList>
    </citation>
    <scope>NUCLEOTIDE SEQUENCE [LARGE SCALE GENOMIC DNA]</scope>
    <source>
        <strain evidence="3 4">DSM 22009</strain>
    </source>
</reference>
<keyword evidence="4" id="KW-1185">Reference proteome</keyword>
<dbReference type="Gene3D" id="3.40.630.10">
    <property type="entry name" value="Zn peptidases"/>
    <property type="match status" value="1"/>
</dbReference>
<dbReference type="EMBL" id="QKZL01000008">
    <property type="protein sequence ID" value="PZX15952.1"/>
    <property type="molecule type" value="Genomic_DNA"/>
</dbReference>
<gene>
    <name evidence="3" type="ORF">LX81_02221</name>
</gene>
<dbReference type="Proteomes" id="UP000248916">
    <property type="component" value="Unassembled WGS sequence"/>
</dbReference>
<dbReference type="GO" id="GO:0016813">
    <property type="term" value="F:hydrolase activity, acting on carbon-nitrogen (but not peptide) bonds, in linear amidines"/>
    <property type="evidence" value="ECO:0007669"/>
    <property type="project" value="InterPro"/>
</dbReference>
<dbReference type="Pfam" id="PF01546">
    <property type="entry name" value="Peptidase_M20"/>
    <property type="match status" value="1"/>
</dbReference>
<sequence>MGIVTHAYDSHGIRARFTGRTAHTGPTPMEARQNALIAAARWLVAVDDLGWAEAAQDGKATAASLRAWPNRAGILSDFAEAVCDVRHPDPAAARVMRETMRRSLHAAAAHAGCTATIEDEWSWGGAIFDADLTELCRRHAAPYRWRDIASQAGHDAYHLSAHCPTAMIFTPCRNGITHNHEESCDPDDLAPGLAVLLNAVVERAVVA</sequence>
<dbReference type="PANTHER" id="PTHR32494:SF5">
    <property type="entry name" value="ALLANTOATE AMIDOHYDROLASE"/>
    <property type="match status" value="1"/>
</dbReference>
<dbReference type="PANTHER" id="PTHR32494">
    <property type="entry name" value="ALLANTOATE DEIMINASE-RELATED"/>
    <property type="match status" value="1"/>
</dbReference>
<dbReference type="SUPFAM" id="SSF55031">
    <property type="entry name" value="Bacterial exopeptidase dimerisation domain"/>
    <property type="match status" value="1"/>
</dbReference>
<comment type="caution">
    <text evidence="3">The sequence shown here is derived from an EMBL/GenBank/DDBJ whole genome shotgun (WGS) entry which is preliminary data.</text>
</comment>
<name>A0A2W7NXM8_9RHOB</name>
<comment type="similarity">
    <text evidence="1">Belongs to the peptidase M20 family.</text>
</comment>
<organism evidence="3 4">
    <name type="scientific">Palleronia aestuarii</name>
    <dbReference type="NCBI Taxonomy" id="568105"/>
    <lineage>
        <taxon>Bacteria</taxon>
        <taxon>Pseudomonadati</taxon>
        <taxon>Pseudomonadota</taxon>
        <taxon>Alphaproteobacteria</taxon>
        <taxon>Rhodobacterales</taxon>
        <taxon>Roseobacteraceae</taxon>
        <taxon>Palleronia</taxon>
    </lineage>
</organism>
<evidence type="ECO:0000313" key="3">
    <source>
        <dbReference type="EMBL" id="PZX15952.1"/>
    </source>
</evidence>
<proteinExistence type="inferred from homology"/>
<dbReference type="AlphaFoldDB" id="A0A2W7NXM8"/>
<evidence type="ECO:0000256" key="1">
    <source>
        <dbReference type="ARBA" id="ARBA00006153"/>
    </source>
</evidence>
<dbReference type="InterPro" id="IPR002933">
    <property type="entry name" value="Peptidase_M20"/>
</dbReference>